<sequence>MGIFQRFEKSVEGAVSGVFARAFKGDVQPVEIAARLQRELDAEAKLLSRDKKLVPNDFTVELSQHDHDKLAPYAATLTRELGDELRTHAEDRGYVFSGPIRIDLALDTRLPTGRFTVSSEAVAAVDARGVQQQPAPPEAAPRPAPRTPDAGPRPSARPRELVLEVNGMRHPLTPPGLVIGRGTEADLRINDPGISRRHAEIRVGQSDDGSIDIVDLGSTNGITVDGHKVRHAVLGEGSRIEIGTTRMLVHDPSAR</sequence>
<dbReference type="PROSITE" id="PS50006">
    <property type="entry name" value="FHA_DOMAIN"/>
    <property type="match status" value="1"/>
</dbReference>
<dbReference type="InterPro" id="IPR022128">
    <property type="entry name" value="FhaA_N"/>
</dbReference>
<reference evidence="5" key="1">
    <citation type="journal article" date="2019" name="Int. J. Syst. Evol. Microbiol.">
        <title>The Global Catalogue of Microorganisms (GCM) 10K type strain sequencing project: providing services to taxonomists for standard genome sequencing and annotation.</title>
        <authorList>
            <consortium name="The Broad Institute Genomics Platform"/>
            <consortium name="The Broad Institute Genome Sequencing Center for Infectious Disease"/>
            <person name="Wu L."/>
            <person name="Ma J."/>
        </authorList>
    </citation>
    <scope>NUCLEOTIDE SEQUENCE [LARGE SCALE GENOMIC DNA]</scope>
    <source>
        <strain evidence="5">JCM 16540</strain>
    </source>
</reference>
<proteinExistence type="predicted"/>
<dbReference type="PANTHER" id="PTHR23308">
    <property type="entry name" value="NUCLEAR INHIBITOR OF PROTEIN PHOSPHATASE-1"/>
    <property type="match status" value="1"/>
</dbReference>
<evidence type="ECO:0000313" key="5">
    <source>
        <dbReference type="Proteomes" id="UP001500767"/>
    </source>
</evidence>
<evidence type="ECO:0000313" key="4">
    <source>
        <dbReference type="EMBL" id="GAA3565681.1"/>
    </source>
</evidence>
<feature type="region of interest" description="Disordered" evidence="2">
    <location>
        <begin position="126"/>
        <end position="156"/>
    </location>
</feature>
<dbReference type="SUPFAM" id="SSF49879">
    <property type="entry name" value="SMAD/FHA domain"/>
    <property type="match status" value="1"/>
</dbReference>
<keyword evidence="5" id="KW-1185">Reference proteome</keyword>
<protein>
    <submittedName>
        <fullName evidence="4">DUF3662 and FHA domain-containing protein</fullName>
    </submittedName>
</protein>
<dbReference type="Pfam" id="PF00498">
    <property type="entry name" value="FHA"/>
    <property type="match status" value="1"/>
</dbReference>
<comment type="caution">
    <text evidence="4">The sequence shown here is derived from an EMBL/GenBank/DDBJ whole genome shotgun (WGS) entry which is preliminary data.</text>
</comment>
<feature type="compositionally biased region" description="Pro residues" evidence="2">
    <location>
        <begin position="134"/>
        <end position="146"/>
    </location>
</feature>
<dbReference type="RefSeq" id="WP_204910635.1">
    <property type="nucleotide sequence ID" value="NZ_BAAAYR010000002.1"/>
</dbReference>
<dbReference type="CDD" id="cd00060">
    <property type="entry name" value="FHA"/>
    <property type="match status" value="1"/>
</dbReference>
<dbReference type="Gene3D" id="2.60.200.20">
    <property type="match status" value="1"/>
</dbReference>
<dbReference type="InterPro" id="IPR000253">
    <property type="entry name" value="FHA_dom"/>
</dbReference>
<evidence type="ECO:0000256" key="1">
    <source>
        <dbReference type="ARBA" id="ARBA00022553"/>
    </source>
</evidence>
<accession>A0ABP6XDU1</accession>
<name>A0ABP6XDU1_9ACTN</name>
<dbReference type="InterPro" id="IPR050923">
    <property type="entry name" value="Cell_Proc_Reg/RNA_Proc"/>
</dbReference>
<feature type="domain" description="FHA" evidence="3">
    <location>
        <begin position="177"/>
        <end position="229"/>
    </location>
</feature>
<keyword evidence="1" id="KW-0597">Phosphoprotein</keyword>
<dbReference type="InterPro" id="IPR042287">
    <property type="entry name" value="FhaA_N_sf"/>
</dbReference>
<dbReference type="EMBL" id="BAAAYR010000002">
    <property type="protein sequence ID" value="GAA3565681.1"/>
    <property type="molecule type" value="Genomic_DNA"/>
</dbReference>
<evidence type="ECO:0000259" key="3">
    <source>
        <dbReference type="PROSITE" id="PS50006"/>
    </source>
</evidence>
<dbReference type="InterPro" id="IPR008984">
    <property type="entry name" value="SMAD_FHA_dom_sf"/>
</dbReference>
<evidence type="ECO:0000256" key="2">
    <source>
        <dbReference type="SAM" id="MobiDB-lite"/>
    </source>
</evidence>
<dbReference type="Proteomes" id="UP001500767">
    <property type="component" value="Unassembled WGS sequence"/>
</dbReference>
<dbReference type="Pfam" id="PF12401">
    <property type="entry name" value="FhaA_N"/>
    <property type="match status" value="1"/>
</dbReference>
<dbReference type="Gene3D" id="3.30.2320.60">
    <property type="entry name" value="FhaA, phosphopeptide-binding domain (DUF3662)"/>
    <property type="match status" value="1"/>
</dbReference>
<gene>
    <name evidence="4" type="ORF">GCM10022197_21950</name>
</gene>
<dbReference type="SMART" id="SM00240">
    <property type="entry name" value="FHA"/>
    <property type="match status" value="1"/>
</dbReference>
<organism evidence="4 5">
    <name type="scientific">Microlunatus spumicola</name>
    <dbReference type="NCBI Taxonomy" id="81499"/>
    <lineage>
        <taxon>Bacteria</taxon>
        <taxon>Bacillati</taxon>
        <taxon>Actinomycetota</taxon>
        <taxon>Actinomycetes</taxon>
        <taxon>Propionibacteriales</taxon>
        <taxon>Propionibacteriaceae</taxon>
        <taxon>Microlunatus</taxon>
    </lineage>
</organism>